<dbReference type="Gene3D" id="1.10.8.50">
    <property type="match status" value="1"/>
</dbReference>
<feature type="region of interest" description="Disordered" evidence="1">
    <location>
        <begin position="1"/>
        <end position="23"/>
    </location>
</feature>
<gene>
    <name evidence="2" type="ORF">SCOCK_60003</name>
</gene>
<protein>
    <submittedName>
        <fullName evidence="2">Uncharacterized protein</fullName>
    </submittedName>
</protein>
<dbReference type="AlphaFoldDB" id="A0A9W4DWY4"/>
<evidence type="ECO:0000313" key="3">
    <source>
        <dbReference type="Proteomes" id="UP001152519"/>
    </source>
</evidence>
<name>A0A9W4DWY4_9ACTN</name>
<dbReference type="Proteomes" id="UP001152519">
    <property type="component" value="Unassembled WGS sequence"/>
</dbReference>
<organism evidence="2 3">
    <name type="scientific">Actinacidiphila cocklensis</name>
    <dbReference type="NCBI Taxonomy" id="887465"/>
    <lineage>
        <taxon>Bacteria</taxon>
        <taxon>Bacillati</taxon>
        <taxon>Actinomycetota</taxon>
        <taxon>Actinomycetes</taxon>
        <taxon>Kitasatosporales</taxon>
        <taxon>Streptomycetaceae</taxon>
        <taxon>Actinacidiphila</taxon>
    </lineage>
</organism>
<evidence type="ECO:0000256" key="1">
    <source>
        <dbReference type="SAM" id="MobiDB-lite"/>
    </source>
</evidence>
<proteinExistence type="predicted"/>
<sequence length="119" mass="12861">MTRFGTRRLPVADPMDPVEDVDPEAGHRRALVLSEVAAEGPIGLFRVLRRAASGDTDAAGIRVSGLVRALPGVTMLDSHDFLLRAHIRDSDLAGDLTPGQRVALVSVVDRTQHFDEPRA</sequence>
<comment type="caution">
    <text evidence="2">The sequence shown here is derived from an EMBL/GenBank/DDBJ whole genome shotgun (WGS) entry which is preliminary data.</text>
</comment>
<dbReference type="EMBL" id="CAJSLV010000092">
    <property type="protein sequence ID" value="CAG6397670.1"/>
    <property type="molecule type" value="Genomic_DNA"/>
</dbReference>
<reference evidence="2" key="1">
    <citation type="submission" date="2021-05" db="EMBL/GenBank/DDBJ databases">
        <authorList>
            <person name="Arsene-Ploetze F."/>
        </authorList>
    </citation>
    <scope>NUCLEOTIDE SEQUENCE</scope>
    <source>
        <strain evidence="2">DSM 42138</strain>
    </source>
</reference>
<accession>A0A9W4DWY4</accession>
<dbReference type="RefSeq" id="WP_251498134.1">
    <property type="nucleotide sequence ID" value="NZ_CAJSLV010000092.1"/>
</dbReference>
<evidence type="ECO:0000313" key="2">
    <source>
        <dbReference type="EMBL" id="CAG6397670.1"/>
    </source>
</evidence>
<keyword evidence="3" id="KW-1185">Reference proteome</keyword>